<reference evidence="1 2" key="2">
    <citation type="journal article" date="2016" name="Genome Announc.">
        <title>Draft Genome Sequence of a Biocontrol Rhizobacterium, Chryseobacterium kwangjuense Strain KJ1R5, Isolated from Pepper (Capsicum annuum).</title>
        <authorList>
            <person name="Jeong J.J."/>
            <person name="Park H."/>
            <person name="Park B.H."/>
            <person name="Mannaa M."/>
            <person name="Sang M.K."/>
            <person name="Choi I.G."/>
            <person name="Kim K.D."/>
        </authorList>
    </citation>
    <scope>NUCLEOTIDE SEQUENCE [LARGE SCALE GENOMIC DNA]</scope>
    <source>
        <strain evidence="1 2">KJ1R5</strain>
    </source>
</reference>
<protein>
    <submittedName>
        <fullName evidence="1">Uncharacterized protein</fullName>
    </submittedName>
</protein>
<gene>
    <name evidence="1" type="ORF">AU378_18050</name>
</gene>
<proteinExistence type="predicted"/>
<sequence length="65" mass="7193">MMMLSQIIHIDNPKTTVLIRLIVGANFLLKGIQKFQFPATCGVGRFDKIGLPTPEISGNFVGTFR</sequence>
<organism evidence="1 2">
    <name type="scientific">Chryseobacterium kwangjuense</name>
    <dbReference type="NCBI Taxonomy" id="267125"/>
    <lineage>
        <taxon>Bacteria</taxon>
        <taxon>Pseudomonadati</taxon>
        <taxon>Bacteroidota</taxon>
        <taxon>Flavobacteriia</taxon>
        <taxon>Flavobacteriales</taxon>
        <taxon>Weeksellaceae</taxon>
        <taxon>Chryseobacterium group</taxon>
        <taxon>Chryseobacterium</taxon>
    </lineage>
</organism>
<dbReference type="Proteomes" id="UP000070513">
    <property type="component" value="Unassembled WGS sequence"/>
</dbReference>
<dbReference type="EMBL" id="LPUR01000016">
    <property type="protein sequence ID" value="KXH81594.1"/>
    <property type="molecule type" value="Genomic_DNA"/>
</dbReference>
<evidence type="ECO:0000313" key="1">
    <source>
        <dbReference type="EMBL" id="KXH81594.1"/>
    </source>
</evidence>
<reference evidence="2" key="1">
    <citation type="submission" date="2015-12" db="EMBL/GenBank/DDBJ databases">
        <title>Genome sequence of a biocontrol rhizobacterium Chryseobacterium kwangjuense strain KJ1R5 isolated from pepper (Capsicum annuum L.).</title>
        <authorList>
            <person name="Jeong J.-J."/>
            <person name="Park H."/>
            <person name="Mannaa M."/>
            <person name="Sang M.K."/>
            <person name="Choi I.-G."/>
            <person name="Kim K.D."/>
        </authorList>
    </citation>
    <scope>NUCLEOTIDE SEQUENCE [LARGE SCALE GENOMIC DNA]</scope>
    <source>
        <strain evidence="2">KJ1R5</strain>
    </source>
</reference>
<dbReference type="AlphaFoldDB" id="A0A135W9H7"/>
<name>A0A135W9H7_9FLAO</name>
<evidence type="ECO:0000313" key="2">
    <source>
        <dbReference type="Proteomes" id="UP000070513"/>
    </source>
</evidence>
<comment type="caution">
    <text evidence="1">The sequence shown here is derived from an EMBL/GenBank/DDBJ whole genome shotgun (WGS) entry which is preliminary data.</text>
</comment>
<accession>A0A135W9H7</accession>